<dbReference type="InterPro" id="IPR005202">
    <property type="entry name" value="TF_GRAS"/>
</dbReference>
<comment type="similarity">
    <text evidence="3">Belongs to the GRAS family.</text>
</comment>
<keyword evidence="6" id="KW-1185">Reference proteome</keyword>
<dbReference type="AlphaFoldDB" id="A0ABD3IRX8"/>
<evidence type="ECO:0000256" key="3">
    <source>
        <dbReference type="PROSITE-ProRule" id="PRU01191"/>
    </source>
</evidence>
<dbReference type="Proteomes" id="UP001634007">
    <property type="component" value="Unassembled WGS sequence"/>
</dbReference>
<feature type="region of interest" description="VHIID" evidence="3">
    <location>
        <begin position="206"/>
        <end position="271"/>
    </location>
</feature>
<feature type="coiled-coil region" evidence="4">
    <location>
        <begin position="280"/>
        <end position="321"/>
    </location>
</feature>
<keyword evidence="1" id="KW-0805">Transcription regulation</keyword>
<feature type="short sequence motif" description="VHIID" evidence="3">
    <location>
        <begin position="238"/>
        <end position="242"/>
    </location>
</feature>
<organism evidence="5 6">
    <name type="scientific">Eucalyptus globulus</name>
    <name type="common">Tasmanian blue gum</name>
    <dbReference type="NCBI Taxonomy" id="34317"/>
    <lineage>
        <taxon>Eukaryota</taxon>
        <taxon>Viridiplantae</taxon>
        <taxon>Streptophyta</taxon>
        <taxon>Embryophyta</taxon>
        <taxon>Tracheophyta</taxon>
        <taxon>Spermatophyta</taxon>
        <taxon>Magnoliopsida</taxon>
        <taxon>eudicotyledons</taxon>
        <taxon>Gunneridae</taxon>
        <taxon>Pentapetalae</taxon>
        <taxon>rosids</taxon>
        <taxon>malvids</taxon>
        <taxon>Myrtales</taxon>
        <taxon>Myrtaceae</taxon>
        <taxon>Myrtoideae</taxon>
        <taxon>Eucalypteae</taxon>
        <taxon>Eucalyptus</taxon>
    </lineage>
</organism>
<proteinExistence type="inferred from homology"/>
<sequence>MLSEFHGVPSWSIFEVMNNPVGHVMGPCPNSEFCVGGHEFCSPLTDAEDSSLSLSPSYLPSEFSPNLGEIQSSKNSKLDPIETILMEIDGFEPISSCNDKGWTPSPTPSLYSEISNDVSSVQASLVLPSEGMEVDYKLGLPHLLKAYGEAMENEQSELLDVISGCIGERANPLGNAMDRLAFYIFNRKQDLNYIKQEAFKNFKPASYAIYQISPHGRFAHFVANSTILESLPKHIDAVHVIDFDMGEAFQWWALIESMAMARRRVALRMTSMKLDDEKGLIEFEEAKSRLQEQVKALGVELVVEEMRIDALVSEMKRLSQRGGNNNGAKSQWMVFNVMKGLPHMGKRRSNRQVGEFLRLAKEAIANPTIGGIITSGQGETSRKSRNFIEFFDKNIRYYHAILESMEPDFPSQQLVEAGLAVESLFVSPFEETRERLDVPLGSCGVDGWRISQASLMEAMGLIKNENEMVLACRDSSMPLVRFSAWGNPSIYGRPV</sequence>
<name>A0ABD3IRX8_EUCGL</name>
<evidence type="ECO:0000256" key="2">
    <source>
        <dbReference type="ARBA" id="ARBA00023163"/>
    </source>
</evidence>
<protein>
    <submittedName>
        <fullName evidence="5">Uncharacterized protein</fullName>
    </submittedName>
</protein>
<evidence type="ECO:0000256" key="1">
    <source>
        <dbReference type="ARBA" id="ARBA00023015"/>
    </source>
</evidence>
<dbReference type="PANTHER" id="PTHR31636">
    <property type="entry name" value="OSJNBA0084A10.13 PROTEIN-RELATED"/>
    <property type="match status" value="1"/>
</dbReference>
<keyword evidence="2" id="KW-0804">Transcription</keyword>
<gene>
    <name evidence="5" type="ORF">ACJRO7_008571</name>
</gene>
<dbReference type="EMBL" id="JBJKBG010000011">
    <property type="protein sequence ID" value="KAL3717012.1"/>
    <property type="molecule type" value="Genomic_DNA"/>
</dbReference>
<keyword evidence="4" id="KW-0175">Coiled coil</keyword>
<reference evidence="5 6" key="1">
    <citation type="submission" date="2024-11" db="EMBL/GenBank/DDBJ databases">
        <title>Chromosome-level genome assembly of Eucalyptus globulus Labill. provides insights into its genome evolution.</title>
        <authorList>
            <person name="Li X."/>
        </authorList>
    </citation>
    <scope>NUCLEOTIDE SEQUENCE [LARGE SCALE GENOMIC DNA]</scope>
    <source>
        <strain evidence="5">CL2024</strain>
        <tissue evidence="5">Fresh tender leaves</tissue>
    </source>
</reference>
<dbReference type="PROSITE" id="PS50985">
    <property type="entry name" value="GRAS"/>
    <property type="match status" value="1"/>
</dbReference>
<evidence type="ECO:0000313" key="5">
    <source>
        <dbReference type="EMBL" id="KAL3717012.1"/>
    </source>
</evidence>
<dbReference type="Pfam" id="PF03514">
    <property type="entry name" value="GRAS"/>
    <property type="match status" value="1"/>
</dbReference>
<feature type="region of interest" description="SAW" evidence="3">
    <location>
        <begin position="420"/>
        <end position="495"/>
    </location>
</feature>
<evidence type="ECO:0000313" key="6">
    <source>
        <dbReference type="Proteomes" id="UP001634007"/>
    </source>
</evidence>
<comment type="caution">
    <text evidence="5">The sequence shown here is derived from an EMBL/GenBank/DDBJ whole genome shotgun (WGS) entry which is preliminary data.</text>
</comment>
<accession>A0ABD3IRX8</accession>
<comment type="caution">
    <text evidence="3">Lacks conserved residue(s) required for the propagation of feature annotation.</text>
</comment>
<evidence type="ECO:0000256" key="4">
    <source>
        <dbReference type="SAM" id="Coils"/>
    </source>
</evidence>